<evidence type="ECO:0000256" key="2">
    <source>
        <dbReference type="SAM" id="Phobius"/>
    </source>
</evidence>
<dbReference type="Gene3D" id="2.40.50.100">
    <property type="match status" value="1"/>
</dbReference>
<protein>
    <submittedName>
        <fullName evidence="3">Secretion protein HlyD</fullName>
    </submittedName>
</protein>
<keyword evidence="2" id="KW-1133">Transmembrane helix</keyword>
<dbReference type="EMBL" id="JAJFZT010000009">
    <property type="protein sequence ID" value="MCC3273818.1"/>
    <property type="molecule type" value="Genomic_DNA"/>
</dbReference>
<dbReference type="Gene3D" id="2.40.420.20">
    <property type="match status" value="1"/>
</dbReference>
<proteinExistence type="predicted"/>
<dbReference type="EMBL" id="CP094984">
    <property type="protein sequence ID" value="UON91183.1"/>
    <property type="molecule type" value="Genomic_DNA"/>
</dbReference>
<dbReference type="PANTHER" id="PTHR30469">
    <property type="entry name" value="MULTIDRUG RESISTANCE PROTEIN MDTA"/>
    <property type="match status" value="1"/>
</dbReference>
<organism evidence="3 6">
    <name type="scientific">Arthrobacter zhangbolii</name>
    <dbReference type="NCBI Taxonomy" id="2886936"/>
    <lineage>
        <taxon>Bacteria</taxon>
        <taxon>Bacillati</taxon>
        <taxon>Actinomycetota</taxon>
        <taxon>Actinomycetes</taxon>
        <taxon>Micrococcales</taxon>
        <taxon>Micrococcaceae</taxon>
        <taxon>Arthrobacter</taxon>
    </lineage>
</organism>
<keyword evidence="2" id="KW-0472">Membrane</keyword>
<evidence type="ECO:0000313" key="5">
    <source>
        <dbReference type="Proteomes" id="UP000829758"/>
    </source>
</evidence>
<dbReference type="GO" id="GO:0015562">
    <property type="term" value="F:efflux transmembrane transporter activity"/>
    <property type="evidence" value="ECO:0007669"/>
    <property type="project" value="TreeGrafter"/>
</dbReference>
<keyword evidence="5" id="KW-1185">Reference proteome</keyword>
<dbReference type="GO" id="GO:1990281">
    <property type="term" value="C:efflux pump complex"/>
    <property type="evidence" value="ECO:0007669"/>
    <property type="project" value="TreeGrafter"/>
</dbReference>
<reference evidence="3" key="1">
    <citation type="submission" date="2021-10" db="EMBL/GenBank/DDBJ databases">
        <title>Novel species in genus Arthrobacter.</title>
        <authorList>
            <person name="Liu Y."/>
        </authorList>
    </citation>
    <scope>NUCLEOTIDE SEQUENCE</scope>
    <source>
        <strain evidence="3">Zg-Y462</strain>
        <strain evidence="5">zg-Y462</strain>
    </source>
</reference>
<sequence>MAAVRRYVFPILWLVVFAVIAAALFKLAFIDGMRADAAAVGEQPSAQLTTPLVPAALGTVTNLVAVQGSVISDPLVSVRSTAEGTVEFIYVEAGQNVLKGEPLFQVKTLLELPEPVGDERGPAAPPAYAYNDVVATAAGTVAELMVLPKQQLTVGAEAASLDPGTYSVTGTLTSDQQFRILDRTNTARVSINGGPAPFPCSNVSMGGTPATDTGVSAQAQRVPAGSGQEQPEASGSVRCTVPADVPVFAGLGATIEITAGHAENVVTVPTTAVRGSVQTGIVWVAPGEAGPDSAGDAVEREVGLGLNDGSTVEIVSGLAEGEMVLQFVPGAAADIDPMTGMPGVMGG</sequence>
<evidence type="ECO:0000256" key="1">
    <source>
        <dbReference type="SAM" id="MobiDB-lite"/>
    </source>
</evidence>
<evidence type="ECO:0000313" key="6">
    <source>
        <dbReference type="Proteomes" id="UP001155145"/>
    </source>
</evidence>
<dbReference type="AlphaFoldDB" id="A0A9X1M9D1"/>
<feature type="compositionally biased region" description="Polar residues" evidence="1">
    <location>
        <begin position="204"/>
        <end position="219"/>
    </location>
</feature>
<feature type="region of interest" description="Disordered" evidence="1">
    <location>
        <begin position="204"/>
        <end position="236"/>
    </location>
</feature>
<feature type="transmembrane region" description="Helical" evidence="2">
    <location>
        <begin position="7"/>
        <end position="29"/>
    </location>
</feature>
<evidence type="ECO:0000313" key="4">
    <source>
        <dbReference type="EMBL" id="UON91183.1"/>
    </source>
</evidence>
<name>A0A9X1M9D1_9MICC</name>
<dbReference type="Proteomes" id="UP001155145">
    <property type="component" value="Unassembled WGS sequence"/>
</dbReference>
<keyword evidence="2" id="KW-0812">Transmembrane</keyword>
<dbReference type="RefSeq" id="WP_227903381.1">
    <property type="nucleotide sequence ID" value="NZ_CP094984.1"/>
</dbReference>
<gene>
    <name evidence="3" type="ORF">LJ755_13900</name>
    <name evidence="4" type="ORF">MUK71_11250</name>
</gene>
<dbReference type="Proteomes" id="UP000829758">
    <property type="component" value="Chromosome"/>
</dbReference>
<evidence type="ECO:0000313" key="3">
    <source>
        <dbReference type="EMBL" id="MCC3273818.1"/>
    </source>
</evidence>
<accession>A0A9X1M9D1</accession>